<dbReference type="GO" id="GO:0046872">
    <property type="term" value="F:metal ion binding"/>
    <property type="evidence" value="ECO:0007669"/>
    <property type="project" value="UniProtKB-KW"/>
</dbReference>
<evidence type="ECO:0000256" key="8">
    <source>
        <dbReference type="ARBA" id="ARBA00023014"/>
    </source>
</evidence>
<dbReference type="PROSITE" id="PS51384">
    <property type="entry name" value="FAD_FR"/>
    <property type="match status" value="1"/>
</dbReference>
<evidence type="ECO:0000256" key="5">
    <source>
        <dbReference type="ARBA" id="ARBA00022827"/>
    </source>
</evidence>
<feature type="domain" description="FAD-binding FR-type" evidence="9">
    <location>
        <begin position="13"/>
        <end position="111"/>
    </location>
</feature>
<evidence type="ECO:0000313" key="10">
    <source>
        <dbReference type="EMBL" id="BAI61233.1"/>
    </source>
</evidence>
<evidence type="ECO:0000256" key="2">
    <source>
        <dbReference type="ARBA" id="ARBA00022630"/>
    </source>
</evidence>
<dbReference type="STRING" id="304371.MCP_1161"/>
<reference evidence="10 11" key="1">
    <citation type="journal article" date="2007" name="Appl. Environ. Microbiol.">
        <title>Isolation of key methanogens for global methane emission from rice paddy fields: a novel isolate affiliated with the clone cluster rice cluster I.</title>
        <authorList>
            <person name="Sakai S."/>
            <person name="Imachi H."/>
            <person name="Sekiguchi Y."/>
            <person name="Ohashi A."/>
            <person name="Harada H."/>
            <person name="Kamagata Y."/>
        </authorList>
    </citation>
    <scope>NUCLEOTIDE SEQUENCE [LARGE SCALE GENOMIC DNA]</scope>
    <source>
        <strain evidence="11">DSM 17711 / JCM 13418 / NBRC 101707 / SANAE</strain>
    </source>
</reference>
<keyword evidence="5" id="KW-0274">FAD</keyword>
<dbReference type="GeneID" id="8683208"/>
<protein>
    <submittedName>
        <fullName evidence="10">Oxidoreductase</fullName>
    </submittedName>
</protein>
<evidence type="ECO:0000259" key="9">
    <source>
        <dbReference type="PROSITE" id="PS51384"/>
    </source>
</evidence>
<dbReference type="GO" id="GO:0051537">
    <property type="term" value="F:2 iron, 2 sulfur cluster binding"/>
    <property type="evidence" value="ECO:0007669"/>
    <property type="project" value="UniProtKB-KW"/>
</dbReference>
<dbReference type="InterPro" id="IPR017927">
    <property type="entry name" value="FAD-bd_FR_type"/>
</dbReference>
<dbReference type="GO" id="GO:0016491">
    <property type="term" value="F:oxidoreductase activity"/>
    <property type="evidence" value="ECO:0007669"/>
    <property type="project" value="UniProtKB-KW"/>
</dbReference>
<organism evidence="10 11">
    <name type="scientific">Methanocella paludicola (strain DSM 17711 / JCM 13418 / NBRC 101707 / SANAE)</name>
    <dbReference type="NCBI Taxonomy" id="304371"/>
    <lineage>
        <taxon>Archaea</taxon>
        <taxon>Methanobacteriati</taxon>
        <taxon>Methanobacteriota</taxon>
        <taxon>Stenosarchaea group</taxon>
        <taxon>Methanomicrobia</taxon>
        <taxon>Methanocellales</taxon>
        <taxon>Methanocellaceae</taxon>
        <taxon>Methanocella</taxon>
    </lineage>
</organism>
<keyword evidence="2" id="KW-0285">Flavoprotein</keyword>
<gene>
    <name evidence="10" type="ordered locus">MCP_1161</name>
</gene>
<dbReference type="SUPFAM" id="SSF52343">
    <property type="entry name" value="Ferredoxin reductase-like, C-terminal NADP-linked domain"/>
    <property type="match status" value="1"/>
</dbReference>
<dbReference type="AlphaFoldDB" id="D1YXR1"/>
<sequence>MIFEVTGEEAIKPRVWETAVAEVIPRTKDVKSFRFPKPEGFQHKAGQWMYINIKIEGTQKLHHFTISSSPTENYLEFTKKITDSQYSQALDKMKPGDWAKINAPFGEFTYSGEKIKIGALTGGIGITPLHSICRYCVDEKLPTSIVMLYSNKTEDEIVFKDELEEMHKADPNIVVKNVLTRQPDWKGLKGHVNTDMIKEQIPDYRERVFYICGPPSLNEAMKKALEGLNLREDQIKLEDFTGYQ</sequence>
<evidence type="ECO:0000256" key="7">
    <source>
        <dbReference type="ARBA" id="ARBA00023004"/>
    </source>
</evidence>
<evidence type="ECO:0000313" key="11">
    <source>
        <dbReference type="Proteomes" id="UP000001882"/>
    </source>
</evidence>
<proteinExistence type="predicted"/>
<name>D1YXR1_METPS</name>
<dbReference type="EMBL" id="AP011532">
    <property type="protein sequence ID" value="BAI61233.1"/>
    <property type="molecule type" value="Genomic_DNA"/>
</dbReference>
<dbReference type="Gene3D" id="2.40.30.10">
    <property type="entry name" value="Translation factors"/>
    <property type="match status" value="1"/>
</dbReference>
<evidence type="ECO:0000256" key="6">
    <source>
        <dbReference type="ARBA" id="ARBA00023002"/>
    </source>
</evidence>
<evidence type="ECO:0000256" key="4">
    <source>
        <dbReference type="ARBA" id="ARBA00022723"/>
    </source>
</evidence>
<dbReference type="Pfam" id="PF00970">
    <property type="entry name" value="FAD_binding_6"/>
    <property type="match status" value="1"/>
</dbReference>
<dbReference type="InParanoid" id="D1YXR1"/>
<dbReference type="Proteomes" id="UP000001882">
    <property type="component" value="Chromosome"/>
</dbReference>
<dbReference type="PANTHER" id="PTHR47354">
    <property type="entry name" value="NADH OXIDOREDUCTASE HCR"/>
    <property type="match status" value="1"/>
</dbReference>
<dbReference type="InterPro" id="IPR008333">
    <property type="entry name" value="Cbr1-like_FAD-bd_dom"/>
</dbReference>
<dbReference type="PANTHER" id="PTHR47354:SF6">
    <property type="entry name" value="NADH OXIDOREDUCTASE HCR"/>
    <property type="match status" value="1"/>
</dbReference>
<keyword evidence="11" id="KW-1185">Reference proteome</keyword>
<evidence type="ECO:0000256" key="1">
    <source>
        <dbReference type="ARBA" id="ARBA00001974"/>
    </source>
</evidence>
<dbReference type="CDD" id="cd00322">
    <property type="entry name" value="FNR_like"/>
    <property type="match status" value="1"/>
</dbReference>
<dbReference type="RefSeq" id="WP_012899912.1">
    <property type="nucleotide sequence ID" value="NC_013665.1"/>
</dbReference>
<keyword evidence="6" id="KW-0560">Oxidoreductase</keyword>
<dbReference type="SUPFAM" id="SSF63380">
    <property type="entry name" value="Riboflavin synthase domain-like"/>
    <property type="match status" value="1"/>
</dbReference>
<comment type="cofactor">
    <cofactor evidence="1">
        <name>FAD</name>
        <dbReference type="ChEBI" id="CHEBI:57692"/>
    </cofactor>
</comment>
<accession>D1YXR1</accession>
<dbReference type="OrthoDB" id="35401at2157"/>
<dbReference type="Gene3D" id="3.40.50.80">
    <property type="entry name" value="Nucleotide-binding domain of ferredoxin-NADP reductase (FNR) module"/>
    <property type="match status" value="1"/>
</dbReference>
<evidence type="ECO:0000256" key="3">
    <source>
        <dbReference type="ARBA" id="ARBA00022714"/>
    </source>
</evidence>
<dbReference type="InterPro" id="IPR039261">
    <property type="entry name" value="FNR_nucleotide-bd"/>
</dbReference>
<reference evidence="10 11" key="2">
    <citation type="journal article" date="2008" name="Int. J. Syst. Evol. Microbiol.">
        <title>Methanocella paludicola gen. nov., sp. nov., a methane-producing archaeon, the first isolate of the lineage 'Rice Cluster I', and proposal of the new archaeal order Methanocellales ord. nov.</title>
        <authorList>
            <person name="Sakai S."/>
            <person name="Imachi H."/>
            <person name="Hanada S."/>
            <person name="Ohashi A."/>
            <person name="Harada H."/>
            <person name="Kamagata Y."/>
        </authorList>
    </citation>
    <scope>NUCLEOTIDE SEQUENCE [LARGE SCALE GENOMIC DNA]</scope>
    <source>
        <strain evidence="11">DSM 17711 / JCM 13418 / NBRC 101707 / SANAE</strain>
    </source>
</reference>
<keyword evidence="3" id="KW-0001">2Fe-2S</keyword>
<dbReference type="InterPro" id="IPR017938">
    <property type="entry name" value="Riboflavin_synthase-like_b-brl"/>
</dbReference>
<keyword evidence="8" id="KW-0411">Iron-sulfur</keyword>
<dbReference type="KEGG" id="mpd:MCP_1161"/>
<keyword evidence="7" id="KW-0408">Iron</keyword>
<dbReference type="PRINTS" id="PR00406">
    <property type="entry name" value="CYTB5RDTASE"/>
</dbReference>
<dbReference type="InterPro" id="IPR001433">
    <property type="entry name" value="OxRdtase_FAD/NAD-bd"/>
</dbReference>
<dbReference type="eggNOG" id="arCOG02200">
    <property type="taxonomic scope" value="Archaea"/>
</dbReference>
<reference evidence="11" key="3">
    <citation type="journal article" date="2011" name="PLoS ONE">
        <title>Genome sequence of a mesophilic hydrogenotrophic methanogen Methanocella paludicola, the first cultivated representative of the order Methanocellales.</title>
        <authorList>
            <person name="Sakai S."/>
            <person name="Takaki Y."/>
            <person name="Shimamura S."/>
            <person name="Sekine M."/>
            <person name="Tajima T."/>
            <person name="Kosugi H."/>
            <person name="Ichikawa N."/>
            <person name="Tasumi E."/>
            <person name="Hiraki A.T."/>
            <person name="Shimizu A."/>
            <person name="Kato Y."/>
            <person name="Nishiko R."/>
            <person name="Mori K."/>
            <person name="Fujita N."/>
            <person name="Imachi H."/>
            <person name="Takai K."/>
        </authorList>
    </citation>
    <scope>NUCLEOTIDE SEQUENCE [LARGE SCALE GENOMIC DNA]</scope>
    <source>
        <strain evidence="11">DSM 17711 / JCM 13418 / NBRC 101707 / SANAE</strain>
    </source>
</reference>
<keyword evidence="4" id="KW-0479">Metal-binding</keyword>
<dbReference type="InterPro" id="IPR050415">
    <property type="entry name" value="MRET"/>
</dbReference>
<dbReference type="Pfam" id="PF00175">
    <property type="entry name" value="NAD_binding_1"/>
    <property type="match status" value="1"/>
</dbReference>